<accession>A0ABR9XT41</accession>
<keyword evidence="2" id="KW-1185">Reference proteome</keyword>
<sequence>MKVHDFEHNGTRYEIHVYTYGNGMMHISFLRNGEILETCITLPEIDLDIVIPQLEDSIREAV</sequence>
<dbReference type="EMBL" id="JADGII010000013">
    <property type="protein sequence ID" value="MBF0637188.1"/>
    <property type="molecule type" value="Genomic_DNA"/>
</dbReference>
<name>A0ABR9XT41_9CHLB</name>
<proteinExistence type="predicted"/>
<evidence type="ECO:0000313" key="2">
    <source>
        <dbReference type="Proteomes" id="UP000619838"/>
    </source>
</evidence>
<evidence type="ECO:0000313" key="1">
    <source>
        <dbReference type="EMBL" id="MBF0637188.1"/>
    </source>
</evidence>
<organism evidence="1 2">
    <name type="scientific">Prosthecochloris ethylica</name>
    <dbReference type="NCBI Taxonomy" id="2743976"/>
    <lineage>
        <taxon>Bacteria</taxon>
        <taxon>Pseudomonadati</taxon>
        <taxon>Chlorobiota</taxon>
        <taxon>Chlorobiia</taxon>
        <taxon>Chlorobiales</taxon>
        <taxon>Chlorobiaceae</taxon>
        <taxon>Prosthecochloris</taxon>
    </lineage>
</organism>
<reference evidence="1 2" key="1">
    <citation type="journal article" date="2020" name="Microorganisms">
        <title>Simultaneous Genome Sequencing of Prosthecochloris ethylica and Desulfuromonas acetoxidans within a Syntrophic Mixture Reveals Unique Pili and Protein Interactions.</title>
        <authorList>
            <person name="Kyndt J.A."/>
            <person name="Van Beeumen J.J."/>
            <person name="Meyer T.E."/>
        </authorList>
    </citation>
    <scope>NUCLEOTIDE SEQUENCE [LARGE SCALE GENOMIC DNA]</scope>
    <source>
        <strain evidence="1 2">N3</strain>
    </source>
</reference>
<gene>
    <name evidence="1" type="ORF">INT08_08395</name>
</gene>
<dbReference type="Proteomes" id="UP000619838">
    <property type="component" value="Unassembled WGS sequence"/>
</dbReference>
<dbReference type="RefSeq" id="WP_175187591.1">
    <property type="nucleotide sequence ID" value="NZ_JABVZQ010000012.1"/>
</dbReference>
<comment type="caution">
    <text evidence="1">The sequence shown here is derived from an EMBL/GenBank/DDBJ whole genome shotgun (WGS) entry which is preliminary data.</text>
</comment>
<protein>
    <submittedName>
        <fullName evidence="1">Uncharacterized protein</fullName>
    </submittedName>
</protein>